<dbReference type="PANTHER" id="PTHR43173">
    <property type="entry name" value="ABC1 FAMILY PROTEIN"/>
    <property type="match status" value="1"/>
</dbReference>
<dbReference type="AlphaFoldDB" id="A0A3N2Q399"/>
<dbReference type="OrthoDB" id="427480at2759"/>
<evidence type="ECO:0000259" key="3">
    <source>
        <dbReference type="Pfam" id="PF03109"/>
    </source>
</evidence>
<name>A0A3N2Q399_SODAK</name>
<proteinExistence type="inferred from homology"/>
<feature type="region of interest" description="Disordered" evidence="2">
    <location>
        <begin position="39"/>
        <end position="62"/>
    </location>
</feature>
<keyword evidence="5" id="KW-1185">Reference proteome</keyword>
<protein>
    <submittedName>
        <fullName evidence="4">ABC1 family protein</fullName>
    </submittedName>
</protein>
<gene>
    <name evidence="4" type="ORF">SODALDRAFT_307858</name>
</gene>
<dbReference type="Proteomes" id="UP000272025">
    <property type="component" value="Unassembled WGS sequence"/>
</dbReference>
<evidence type="ECO:0000256" key="2">
    <source>
        <dbReference type="SAM" id="MobiDB-lite"/>
    </source>
</evidence>
<dbReference type="GO" id="GO:0005743">
    <property type="term" value="C:mitochondrial inner membrane"/>
    <property type="evidence" value="ECO:0007669"/>
    <property type="project" value="TreeGrafter"/>
</dbReference>
<dbReference type="SUPFAM" id="SSF56112">
    <property type="entry name" value="Protein kinase-like (PK-like)"/>
    <property type="match status" value="1"/>
</dbReference>
<dbReference type="STRING" id="1314773.A0A3N2Q399"/>
<dbReference type="GO" id="GO:0007005">
    <property type="term" value="P:mitochondrion organization"/>
    <property type="evidence" value="ECO:0007669"/>
    <property type="project" value="TreeGrafter"/>
</dbReference>
<evidence type="ECO:0000256" key="1">
    <source>
        <dbReference type="ARBA" id="ARBA00009670"/>
    </source>
</evidence>
<dbReference type="GeneID" id="39577555"/>
<comment type="similarity">
    <text evidence="1">Belongs to the protein kinase superfamily. ADCK protein kinase family.</text>
</comment>
<sequence>MKVFSVFSAPLRRLGTRQRATGWTCGDCRTASGRRTAPRFTGSRGFASSSSRASRAWTTGRASPRNTRNGIVLLASGGGAATVGALAFTDDIKYGYEAAERAGRVAAALAVCINDYRTTLNQREKEDDEQRRATLLSDCHQRCAERTLKVLEKNGGIFIKLGQHLSAMNYLLPTEWTTTFIPLQDKCPVSSYESIENMYRRDTGGELLDYFSEFSREPIGAASLAQVHTAVIRGTGQKVAVKVQHPGLAQWAPLDLSLTRFTFSTLKRFFPEYDLEWLSSEMDVSLPKELDFREEAHNAKRTREHFARLPEHPLVVPQVLWAKQRILVMARESGRRLDDLEYLDANGIDRDDVSACLARIFSEMIFGADAPLHCDPHGGNLAIRKNEARGRLRGHNFDIILYDHGLYRDIPRDLRRSYAKMWLAVIDGDMDRMRHYAKKVANITDEQFPIFASAITGRDFGLLSAKEAGRTTSGKGPSILRTRTAEEKKEMGDALQEGLLADLVQLLGQVPRIILLILKTNDLTRSLDESLHTRQGPIRTFMILARYCTRTVFEEKVEELRNRGSLLWPPNALRFFAAWVSYVRVEVKLEAFELWLGAKRLLGLRGVEFPSPEI</sequence>
<dbReference type="Pfam" id="PF03109">
    <property type="entry name" value="ABC1"/>
    <property type="match status" value="1"/>
</dbReference>
<dbReference type="InterPro" id="IPR051130">
    <property type="entry name" value="Mito_struct-func_regulator"/>
</dbReference>
<organism evidence="4 5">
    <name type="scientific">Sodiomyces alkalinus (strain CBS 110278 / VKM F-3762 / F11)</name>
    <name type="common">Alkaliphilic filamentous fungus</name>
    <dbReference type="NCBI Taxonomy" id="1314773"/>
    <lineage>
        <taxon>Eukaryota</taxon>
        <taxon>Fungi</taxon>
        <taxon>Dikarya</taxon>
        <taxon>Ascomycota</taxon>
        <taxon>Pezizomycotina</taxon>
        <taxon>Sordariomycetes</taxon>
        <taxon>Hypocreomycetidae</taxon>
        <taxon>Glomerellales</taxon>
        <taxon>Plectosphaerellaceae</taxon>
        <taxon>Sodiomyces</taxon>
    </lineage>
</organism>
<dbReference type="PANTHER" id="PTHR43173:SF19">
    <property type="entry name" value="AARF DOMAIN-CONTAINING PROTEIN KINASE 1"/>
    <property type="match status" value="1"/>
</dbReference>
<dbReference type="CDD" id="cd13969">
    <property type="entry name" value="ADCK1-like"/>
    <property type="match status" value="1"/>
</dbReference>
<evidence type="ECO:0000313" key="4">
    <source>
        <dbReference type="EMBL" id="ROT41243.1"/>
    </source>
</evidence>
<dbReference type="InterPro" id="IPR011009">
    <property type="entry name" value="Kinase-like_dom_sf"/>
</dbReference>
<dbReference type="RefSeq" id="XP_028469049.1">
    <property type="nucleotide sequence ID" value="XM_028609077.1"/>
</dbReference>
<evidence type="ECO:0000313" key="5">
    <source>
        <dbReference type="Proteomes" id="UP000272025"/>
    </source>
</evidence>
<accession>A0A3N2Q399</accession>
<feature type="domain" description="ABC1 atypical kinase-like" evidence="3">
    <location>
        <begin position="183"/>
        <end position="436"/>
    </location>
</feature>
<dbReference type="EMBL" id="ML119052">
    <property type="protein sequence ID" value="ROT41243.1"/>
    <property type="molecule type" value="Genomic_DNA"/>
</dbReference>
<dbReference type="GO" id="GO:0055088">
    <property type="term" value="P:lipid homeostasis"/>
    <property type="evidence" value="ECO:0007669"/>
    <property type="project" value="TreeGrafter"/>
</dbReference>
<dbReference type="InterPro" id="IPR004147">
    <property type="entry name" value="ABC1_dom"/>
</dbReference>
<dbReference type="InterPro" id="IPR045307">
    <property type="entry name" value="ADCK1_dom"/>
</dbReference>
<reference evidence="4 5" key="1">
    <citation type="journal article" date="2018" name="Mol. Ecol.">
        <title>The obligate alkalophilic soda-lake fungus Sodiomyces alkalinus has shifted to a protein diet.</title>
        <authorList>
            <person name="Grum-Grzhimaylo A.A."/>
            <person name="Falkoski D.L."/>
            <person name="van den Heuvel J."/>
            <person name="Valero-Jimenez C.A."/>
            <person name="Min B."/>
            <person name="Choi I.G."/>
            <person name="Lipzen A."/>
            <person name="Daum C.G."/>
            <person name="Aanen D.K."/>
            <person name="Tsang A."/>
            <person name="Henrissat B."/>
            <person name="Bilanenko E.N."/>
            <person name="de Vries R.P."/>
            <person name="van Kan J.A.L."/>
            <person name="Grigoriev I.V."/>
            <person name="Debets A.J.M."/>
        </authorList>
    </citation>
    <scope>NUCLEOTIDE SEQUENCE [LARGE SCALE GENOMIC DNA]</scope>
    <source>
        <strain evidence="4 5">F11</strain>
    </source>
</reference>